<dbReference type="VEuPathDB" id="FungiDB:PV10_01033"/>
<accession>A0A438N8M4</accession>
<feature type="domain" description="Endoplasmic reticulum vesicle transporter C-terminal" evidence="7">
    <location>
        <begin position="644"/>
        <end position="714"/>
    </location>
</feature>
<dbReference type="PANTHER" id="PTHR10984">
    <property type="entry name" value="ENDOPLASMIC RETICULUM-GOLGI INTERMEDIATE COMPARTMENT PROTEIN"/>
    <property type="match status" value="1"/>
</dbReference>
<dbReference type="PANTHER" id="PTHR10984:SF81">
    <property type="entry name" value="ER-DERIVED VESICLES PROTEIN ERV41"/>
    <property type="match status" value="1"/>
</dbReference>
<evidence type="ECO:0000256" key="1">
    <source>
        <dbReference type="ARBA" id="ARBA00004370"/>
    </source>
</evidence>
<feature type="compositionally biased region" description="Low complexity" evidence="6">
    <location>
        <begin position="127"/>
        <end position="136"/>
    </location>
</feature>
<dbReference type="InterPro" id="IPR039542">
    <property type="entry name" value="Erv_N"/>
</dbReference>
<keyword evidence="5" id="KW-0931">ER-Golgi transport</keyword>
<dbReference type="OrthoDB" id="5541786at2759"/>
<dbReference type="GO" id="GO:0006890">
    <property type="term" value="P:retrograde vesicle-mediated transport, Golgi to endoplasmic reticulum"/>
    <property type="evidence" value="ECO:0007669"/>
    <property type="project" value="TreeGrafter"/>
</dbReference>
<evidence type="ECO:0000256" key="2">
    <source>
        <dbReference type="ARBA" id="ARBA00022692"/>
    </source>
</evidence>
<feature type="compositionally biased region" description="Basic and acidic residues" evidence="6">
    <location>
        <begin position="472"/>
        <end position="481"/>
    </location>
</feature>
<dbReference type="GO" id="GO:0005789">
    <property type="term" value="C:endoplasmic reticulum membrane"/>
    <property type="evidence" value="ECO:0007669"/>
    <property type="project" value="UniProtKB-SubCell"/>
</dbReference>
<feature type="compositionally biased region" description="Polar residues" evidence="6">
    <location>
        <begin position="182"/>
        <end position="193"/>
    </location>
</feature>
<dbReference type="VEuPathDB" id="FungiDB:PV10_01032"/>
<gene>
    <name evidence="9" type="ORF">B0A52_04702</name>
</gene>
<feature type="compositionally biased region" description="Acidic residues" evidence="6">
    <location>
        <begin position="271"/>
        <end position="287"/>
    </location>
</feature>
<dbReference type="GO" id="GO:0000139">
    <property type="term" value="C:Golgi membrane"/>
    <property type="evidence" value="ECO:0007669"/>
    <property type="project" value="UniProtKB-SubCell"/>
</dbReference>
<name>A0A438N8M4_EXOME</name>
<comment type="caution">
    <text evidence="9">The sequence shown here is derived from an EMBL/GenBank/DDBJ whole genome shotgun (WGS) entry which is preliminary data.</text>
</comment>
<comment type="subcellular location">
    <subcellularLocation>
        <location evidence="5">Endoplasmic reticulum membrane</location>
        <topology evidence="5">Multi-pass membrane protein</topology>
    </subcellularLocation>
    <subcellularLocation>
        <location evidence="5">Endoplasmic reticulum-Golgi intermediate compartment membrane</location>
        <topology evidence="5">Multi-pass membrane protein</topology>
    </subcellularLocation>
    <subcellularLocation>
        <location evidence="5">Golgi apparatus membrane</location>
        <topology evidence="5">Multi-pass membrane protein</topology>
    </subcellularLocation>
    <subcellularLocation>
        <location evidence="1">Membrane</location>
    </subcellularLocation>
</comment>
<feature type="region of interest" description="Disordered" evidence="6">
    <location>
        <begin position="612"/>
        <end position="641"/>
    </location>
</feature>
<dbReference type="InterPro" id="IPR045888">
    <property type="entry name" value="Erv"/>
</dbReference>
<evidence type="ECO:0000256" key="3">
    <source>
        <dbReference type="ARBA" id="ARBA00022989"/>
    </source>
</evidence>
<dbReference type="InterPro" id="IPR012936">
    <property type="entry name" value="Erv_C"/>
</dbReference>
<dbReference type="AlphaFoldDB" id="A0A438N8M4"/>
<proteinExistence type="inferred from homology"/>
<feature type="region of interest" description="Disordered" evidence="6">
    <location>
        <begin position="1"/>
        <end position="234"/>
    </location>
</feature>
<comment type="similarity">
    <text evidence="5">Belongs to the ERGIC family.</text>
</comment>
<evidence type="ECO:0000259" key="8">
    <source>
        <dbReference type="Pfam" id="PF13850"/>
    </source>
</evidence>
<evidence type="ECO:0000313" key="10">
    <source>
        <dbReference type="Proteomes" id="UP000288859"/>
    </source>
</evidence>
<keyword evidence="5" id="KW-0256">Endoplasmic reticulum</keyword>
<sequence>MSTLTNAAMKPSAISVPSLTPLPSDLTPEVSAEKIQRPPSPTDQQDDLDFSQPLASRLPPAPESPTIRSPDPNQFITPSRPREGSPQRKMRPSPGYGVTAMPHQMQRAHSSPGVDSSGRYVHPYGTSRRPISPLPASRRRSPLRSTLDDAYPIGPSWSGLSIEPNIPENEELELSGLDLSHPSPTSSISNTFPRSRRRTNSPLHQSASAPSLHARSISPGMLGRTSPSPSFAAQRYTNEPYPMYSFSSASSIPSTPTSLRSRSPSISSLETIEDTPDAEEAAMLEAEEASHGLDEGEPRRNSMESRGNSLRSNKERKRWSEPGMNSFEKQGLDEDAFGDKGISSLRTFDAFPKTKASYTSATARGGQWTLAIIILCTCLTFTELMTWWAGAESHHFSVERGVSHELQLNLDLVVAMPCHDLHVNVQDAAMDRIMAGDLLTKEDTNFAIWADPKKSRINLRKQKGKKSYHGLHAGDRERQQAEEEDSHVTHVLGHMRENKGKKFAKSPRIPRQMSLDACRIYGSLEGNKVQGDFHITARGHGYMEMGLQTHLDHASFNFSHHINELSFGPHYPNLLNPLDKTSSSTEAHFMRYQYFLSIVPTIYTKRKVTTRDGSLDPAAVPQPPTLDLAPDKATKSKDGHVLHVPNPKSRVDSKSVFTNQYAATSQSREVASNTVPGVFFKYDIEPILLIVSESRSGFLGLLVRVVNVISGVLVGGGWLFQLTEWATEVWGRRLRRRATGMLGVSNGDLHGGLDRKR</sequence>
<dbReference type="EMBL" id="NAJM01000014">
    <property type="protein sequence ID" value="RVX72104.1"/>
    <property type="molecule type" value="Genomic_DNA"/>
</dbReference>
<feature type="region of interest" description="Disordered" evidence="6">
    <location>
        <begin position="247"/>
        <end position="335"/>
    </location>
</feature>
<feature type="domain" description="Endoplasmic reticulum vesicle transporter C-terminal" evidence="7">
    <location>
        <begin position="510"/>
        <end position="608"/>
    </location>
</feature>
<evidence type="ECO:0000256" key="4">
    <source>
        <dbReference type="ARBA" id="ARBA00023136"/>
    </source>
</evidence>
<dbReference type="Pfam" id="PF13850">
    <property type="entry name" value="ERGIC_N"/>
    <property type="match status" value="1"/>
</dbReference>
<feature type="compositionally biased region" description="Basic and acidic residues" evidence="6">
    <location>
        <begin position="288"/>
        <end position="303"/>
    </location>
</feature>
<feature type="compositionally biased region" description="Low complexity" evidence="6">
    <location>
        <begin position="17"/>
        <end position="28"/>
    </location>
</feature>
<keyword evidence="2" id="KW-0812">Transmembrane</keyword>
<dbReference type="Pfam" id="PF07970">
    <property type="entry name" value="COPIIcoated_ERV"/>
    <property type="match status" value="2"/>
</dbReference>
<feature type="compositionally biased region" description="Basic residues" evidence="6">
    <location>
        <begin position="460"/>
        <end position="469"/>
    </location>
</feature>
<feature type="domain" description="Endoplasmic reticulum vesicle transporter N-terminal" evidence="8">
    <location>
        <begin position="345"/>
        <end position="433"/>
    </location>
</feature>
<keyword evidence="5" id="KW-0333">Golgi apparatus</keyword>
<feature type="compositionally biased region" description="Polar residues" evidence="6">
    <location>
        <begin position="200"/>
        <end position="209"/>
    </location>
</feature>
<dbReference type="Proteomes" id="UP000288859">
    <property type="component" value="Unassembled WGS sequence"/>
</dbReference>
<dbReference type="GO" id="GO:0006888">
    <property type="term" value="P:endoplasmic reticulum to Golgi vesicle-mediated transport"/>
    <property type="evidence" value="ECO:0007669"/>
    <property type="project" value="UniProtKB-UniRule"/>
</dbReference>
<feature type="compositionally biased region" description="Basic and acidic residues" evidence="6">
    <location>
        <begin position="629"/>
        <end position="641"/>
    </location>
</feature>
<feature type="region of interest" description="Disordered" evidence="6">
    <location>
        <begin position="460"/>
        <end position="485"/>
    </location>
</feature>
<comment type="function">
    <text evidence="5">Plays a role in transport between endoplasmic reticulum and Golgi.</text>
</comment>
<evidence type="ECO:0000313" key="9">
    <source>
        <dbReference type="EMBL" id="RVX72104.1"/>
    </source>
</evidence>
<evidence type="ECO:0000259" key="7">
    <source>
        <dbReference type="Pfam" id="PF07970"/>
    </source>
</evidence>
<evidence type="ECO:0000256" key="6">
    <source>
        <dbReference type="SAM" id="MobiDB-lite"/>
    </source>
</evidence>
<dbReference type="GO" id="GO:0030134">
    <property type="term" value="C:COPII-coated ER to Golgi transport vesicle"/>
    <property type="evidence" value="ECO:0007669"/>
    <property type="project" value="TreeGrafter"/>
</dbReference>
<keyword evidence="5" id="KW-0813">Transport</keyword>
<feature type="compositionally biased region" description="Low complexity" evidence="6">
    <location>
        <begin position="247"/>
        <end position="269"/>
    </location>
</feature>
<keyword evidence="3" id="KW-1133">Transmembrane helix</keyword>
<organism evidence="9 10">
    <name type="scientific">Exophiala mesophila</name>
    <name type="common">Black yeast-like fungus</name>
    <dbReference type="NCBI Taxonomy" id="212818"/>
    <lineage>
        <taxon>Eukaryota</taxon>
        <taxon>Fungi</taxon>
        <taxon>Dikarya</taxon>
        <taxon>Ascomycota</taxon>
        <taxon>Pezizomycotina</taxon>
        <taxon>Eurotiomycetes</taxon>
        <taxon>Chaetothyriomycetidae</taxon>
        <taxon>Chaetothyriales</taxon>
        <taxon>Herpotrichiellaceae</taxon>
        <taxon>Exophiala</taxon>
    </lineage>
</organism>
<feature type="compositionally biased region" description="Polar residues" evidence="6">
    <location>
        <begin position="225"/>
        <end position="234"/>
    </location>
</feature>
<protein>
    <recommendedName>
        <fullName evidence="5">Endoplasmic reticulum-Golgi intermediate compartment protein</fullName>
    </recommendedName>
</protein>
<reference evidence="9 10" key="1">
    <citation type="submission" date="2017-03" db="EMBL/GenBank/DDBJ databases">
        <title>Genomes of endolithic fungi from Antarctica.</title>
        <authorList>
            <person name="Coleine C."/>
            <person name="Masonjones S."/>
            <person name="Stajich J.E."/>
        </authorList>
    </citation>
    <scope>NUCLEOTIDE SEQUENCE [LARGE SCALE GENOMIC DNA]</scope>
    <source>
        <strain evidence="9 10">CCFEE 6314</strain>
    </source>
</reference>
<keyword evidence="4" id="KW-0472">Membrane</keyword>
<evidence type="ECO:0000256" key="5">
    <source>
        <dbReference type="RuleBase" id="RU369013"/>
    </source>
</evidence>
<dbReference type="GO" id="GO:0033116">
    <property type="term" value="C:endoplasmic reticulum-Golgi intermediate compartment membrane"/>
    <property type="evidence" value="ECO:0007669"/>
    <property type="project" value="UniProtKB-SubCell"/>
</dbReference>